<gene>
    <name evidence="14" type="ORF">IPJ48_12250</name>
</gene>
<dbReference type="InterPro" id="IPR003594">
    <property type="entry name" value="HATPase_dom"/>
</dbReference>
<dbReference type="PROSITE" id="PS50885">
    <property type="entry name" value="HAMP"/>
    <property type="match status" value="1"/>
</dbReference>
<evidence type="ECO:0000256" key="1">
    <source>
        <dbReference type="ARBA" id="ARBA00000085"/>
    </source>
</evidence>
<dbReference type="SMART" id="SM00387">
    <property type="entry name" value="HATPase_c"/>
    <property type="match status" value="1"/>
</dbReference>
<evidence type="ECO:0000256" key="7">
    <source>
        <dbReference type="ARBA" id="ARBA00022777"/>
    </source>
</evidence>
<dbReference type="Pfam" id="PF00512">
    <property type="entry name" value="HisKA"/>
    <property type="match status" value="1"/>
</dbReference>
<dbReference type="Proteomes" id="UP000886602">
    <property type="component" value="Unassembled WGS sequence"/>
</dbReference>
<reference evidence="14" key="1">
    <citation type="submission" date="2020-10" db="EMBL/GenBank/DDBJ databases">
        <title>Connecting structure to function with the recovery of over 1000 high-quality activated sludge metagenome-assembled genomes encoding full-length rRNA genes using long-read sequencing.</title>
        <authorList>
            <person name="Singleton C.M."/>
            <person name="Petriglieri F."/>
            <person name="Kristensen J.M."/>
            <person name="Kirkegaard R.H."/>
            <person name="Michaelsen T.Y."/>
            <person name="Andersen M.H."/>
            <person name="Karst S.M."/>
            <person name="Dueholm M.S."/>
            <person name="Nielsen P.H."/>
            <person name="Albertsen M."/>
        </authorList>
    </citation>
    <scope>NUCLEOTIDE SEQUENCE</scope>
    <source>
        <strain evidence="14">EsbW_18-Q3-R4-48_MAXAC.044</strain>
    </source>
</reference>
<organism evidence="14 15">
    <name type="scientific">Candidatus Propionivibrio dominans</name>
    <dbReference type="NCBI Taxonomy" id="2954373"/>
    <lineage>
        <taxon>Bacteria</taxon>
        <taxon>Pseudomonadati</taxon>
        <taxon>Pseudomonadota</taxon>
        <taxon>Betaproteobacteria</taxon>
        <taxon>Rhodocyclales</taxon>
        <taxon>Rhodocyclaceae</taxon>
        <taxon>Propionivibrio</taxon>
    </lineage>
</organism>
<dbReference type="Gene3D" id="6.10.340.10">
    <property type="match status" value="1"/>
</dbReference>
<dbReference type="Gene3D" id="1.10.287.130">
    <property type="match status" value="1"/>
</dbReference>
<dbReference type="SMART" id="SM00388">
    <property type="entry name" value="HisKA"/>
    <property type="match status" value="1"/>
</dbReference>
<sequence>MSRRRSFTRRLTIALALLLLGFGALVGLLGRHVAAEHEQEALQRLSHGLARHIVEHWPEIILADPEQADLAARKALLSMLMVVNPGIQVYLLDADGRVRAYIGEPGMVRTEQVDLAAVRDFLAGAALPLRGTDPMGSGVPRIFSAAMFPPRAGDPRPPGYLYVVLDGQARDLVAGQLSLRRAWQSAGLAAAVGLLVTLLLGVFAFRRMTLPLHRLAERMRDYSMGADPPAAGGRPVPASDDDEVQAIGSAFDEMTQRLEAQVLREQRQGSEHREMMASVAHDLRTPLTALHGHLEAMAGNSAGQLERQARILAAALAQSNKVRRLSQQLFELAALQSTDQVLQRERFRLDELVTDAVQKFELTQAAPPVMLDGEPPGNVELDGDMHLIERALTNLIDNAMRHAPGAEPVRVSLRRDGTQVQILIEDAGPGLPADLVHRLEHNESLRDRPPRRSGGGIGGLGLAIAQRVAILHGGSLRSLPSPQGGTRLCLALPLAT</sequence>
<dbReference type="SMART" id="SM00304">
    <property type="entry name" value="HAMP"/>
    <property type="match status" value="1"/>
</dbReference>
<keyword evidence="9" id="KW-0902">Two-component regulatory system</keyword>
<evidence type="ECO:0000256" key="6">
    <source>
        <dbReference type="ARBA" id="ARBA00022692"/>
    </source>
</evidence>
<dbReference type="SUPFAM" id="SSF55874">
    <property type="entry name" value="ATPase domain of HSP90 chaperone/DNA topoisomerase II/histidine kinase"/>
    <property type="match status" value="1"/>
</dbReference>
<proteinExistence type="predicted"/>
<dbReference type="GO" id="GO:0000155">
    <property type="term" value="F:phosphorelay sensor kinase activity"/>
    <property type="evidence" value="ECO:0007669"/>
    <property type="project" value="InterPro"/>
</dbReference>
<dbReference type="PANTHER" id="PTHR45436:SF5">
    <property type="entry name" value="SENSOR HISTIDINE KINASE TRCS"/>
    <property type="match status" value="1"/>
</dbReference>
<dbReference type="SUPFAM" id="SSF47384">
    <property type="entry name" value="Homodimeric domain of signal transducing histidine kinase"/>
    <property type="match status" value="1"/>
</dbReference>
<evidence type="ECO:0000256" key="9">
    <source>
        <dbReference type="ARBA" id="ARBA00023012"/>
    </source>
</evidence>
<dbReference type="Gene3D" id="3.30.565.10">
    <property type="entry name" value="Histidine kinase-like ATPase, C-terminal domain"/>
    <property type="match status" value="1"/>
</dbReference>
<evidence type="ECO:0000256" key="3">
    <source>
        <dbReference type="ARBA" id="ARBA00012438"/>
    </source>
</evidence>
<dbReference type="InterPro" id="IPR003661">
    <property type="entry name" value="HisK_dim/P_dom"/>
</dbReference>
<keyword evidence="7 14" id="KW-0418">Kinase</keyword>
<feature type="domain" description="HAMP" evidence="13">
    <location>
        <begin position="206"/>
        <end position="263"/>
    </location>
</feature>
<dbReference type="InterPro" id="IPR005467">
    <property type="entry name" value="His_kinase_dom"/>
</dbReference>
<dbReference type="EMBL" id="JADJNC010000018">
    <property type="protein sequence ID" value="MBK7423804.1"/>
    <property type="molecule type" value="Genomic_DNA"/>
</dbReference>
<dbReference type="InterPro" id="IPR050428">
    <property type="entry name" value="TCS_sensor_his_kinase"/>
</dbReference>
<accession>A0A9D7F7Z1</accession>
<dbReference type="PRINTS" id="PR00344">
    <property type="entry name" value="BCTRLSENSOR"/>
</dbReference>
<evidence type="ECO:0000256" key="8">
    <source>
        <dbReference type="ARBA" id="ARBA00022989"/>
    </source>
</evidence>
<dbReference type="InterPro" id="IPR003660">
    <property type="entry name" value="HAMP_dom"/>
</dbReference>
<dbReference type="Pfam" id="PF02518">
    <property type="entry name" value="HATPase_c"/>
    <property type="match status" value="1"/>
</dbReference>
<evidence type="ECO:0000256" key="5">
    <source>
        <dbReference type="ARBA" id="ARBA00022679"/>
    </source>
</evidence>
<evidence type="ECO:0000259" key="13">
    <source>
        <dbReference type="PROSITE" id="PS50885"/>
    </source>
</evidence>
<name>A0A9D7F7Z1_9RHOO</name>
<evidence type="ECO:0000256" key="4">
    <source>
        <dbReference type="ARBA" id="ARBA00022553"/>
    </source>
</evidence>
<evidence type="ECO:0000313" key="15">
    <source>
        <dbReference type="Proteomes" id="UP000886602"/>
    </source>
</evidence>
<comment type="subcellular location">
    <subcellularLocation>
        <location evidence="2">Membrane</location>
    </subcellularLocation>
</comment>
<keyword evidence="5" id="KW-0808">Transferase</keyword>
<dbReference type="InterPro" id="IPR036097">
    <property type="entry name" value="HisK_dim/P_sf"/>
</dbReference>
<dbReference type="Pfam" id="PF00672">
    <property type="entry name" value="HAMP"/>
    <property type="match status" value="1"/>
</dbReference>
<keyword evidence="6 11" id="KW-0812">Transmembrane</keyword>
<dbReference type="InterPro" id="IPR036890">
    <property type="entry name" value="HATPase_C_sf"/>
</dbReference>
<dbReference type="GO" id="GO:0005886">
    <property type="term" value="C:plasma membrane"/>
    <property type="evidence" value="ECO:0007669"/>
    <property type="project" value="TreeGrafter"/>
</dbReference>
<feature type="transmembrane region" description="Helical" evidence="11">
    <location>
        <begin position="186"/>
        <end position="205"/>
    </location>
</feature>
<dbReference type="PROSITE" id="PS50109">
    <property type="entry name" value="HIS_KIN"/>
    <property type="match status" value="1"/>
</dbReference>
<keyword evidence="4" id="KW-0597">Phosphoprotein</keyword>
<comment type="caution">
    <text evidence="14">The sequence shown here is derived from an EMBL/GenBank/DDBJ whole genome shotgun (WGS) entry which is preliminary data.</text>
</comment>
<dbReference type="CDD" id="cd00082">
    <property type="entry name" value="HisKA"/>
    <property type="match status" value="1"/>
</dbReference>
<evidence type="ECO:0000256" key="11">
    <source>
        <dbReference type="SAM" id="Phobius"/>
    </source>
</evidence>
<evidence type="ECO:0000256" key="10">
    <source>
        <dbReference type="ARBA" id="ARBA00023136"/>
    </source>
</evidence>
<protein>
    <recommendedName>
        <fullName evidence="3">histidine kinase</fullName>
        <ecNumber evidence="3">2.7.13.3</ecNumber>
    </recommendedName>
</protein>
<feature type="domain" description="Histidine kinase" evidence="12">
    <location>
        <begin position="278"/>
        <end position="496"/>
    </location>
</feature>
<comment type="catalytic activity">
    <reaction evidence="1">
        <text>ATP + protein L-histidine = ADP + protein N-phospho-L-histidine.</text>
        <dbReference type="EC" id="2.7.13.3"/>
    </reaction>
</comment>
<evidence type="ECO:0000259" key="12">
    <source>
        <dbReference type="PROSITE" id="PS50109"/>
    </source>
</evidence>
<evidence type="ECO:0000313" key="14">
    <source>
        <dbReference type="EMBL" id="MBK7423804.1"/>
    </source>
</evidence>
<dbReference type="PANTHER" id="PTHR45436">
    <property type="entry name" value="SENSOR HISTIDINE KINASE YKOH"/>
    <property type="match status" value="1"/>
</dbReference>
<keyword evidence="10 11" id="KW-0472">Membrane</keyword>
<dbReference type="EC" id="2.7.13.3" evidence="3"/>
<evidence type="ECO:0000256" key="2">
    <source>
        <dbReference type="ARBA" id="ARBA00004370"/>
    </source>
</evidence>
<keyword evidence="8 11" id="KW-1133">Transmembrane helix</keyword>
<dbReference type="InterPro" id="IPR004358">
    <property type="entry name" value="Sig_transdc_His_kin-like_C"/>
</dbReference>
<dbReference type="AlphaFoldDB" id="A0A9D7F7Z1"/>